<gene>
    <name evidence="1" type="ORF">L1987_70805</name>
</gene>
<name>A0ACB9ARI7_9ASTR</name>
<comment type="caution">
    <text evidence="1">The sequence shown here is derived from an EMBL/GenBank/DDBJ whole genome shotgun (WGS) entry which is preliminary data.</text>
</comment>
<evidence type="ECO:0000313" key="2">
    <source>
        <dbReference type="Proteomes" id="UP001056120"/>
    </source>
</evidence>
<dbReference type="EMBL" id="CM042041">
    <property type="protein sequence ID" value="KAI3712254.1"/>
    <property type="molecule type" value="Genomic_DNA"/>
</dbReference>
<reference evidence="1 2" key="2">
    <citation type="journal article" date="2022" name="Mol. Ecol. Resour.">
        <title>The genomes of chicory, endive, great burdock and yacon provide insights into Asteraceae paleo-polyploidization history and plant inulin production.</title>
        <authorList>
            <person name="Fan W."/>
            <person name="Wang S."/>
            <person name="Wang H."/>
            <person name="Wang A."/>
            <person name="Jiang F."/>
            <person name="Liu H."/>
            <person name="Zhao H."/>
            <person name="Xu D."/>
            <person name="Zhang Y."/>
        </authorList>
    </citation>
    <scope>NUCLEOTIDE SEQUENCE [LARGE SCALE GENOMIC DNA]</scope>
    <source>
        <strain evidence="2">cv. Yunnan</strain>
        <tissue evidence="1">Leaves</tissue>
    </source>
</reference>
<evidence type="ECO:0000313" key="1">
    <source>
        <dbReference type="EMBL" id="KAI3712254.1"/>
    </source>
</evidence>
<sequence length="91" mass="10136">MIPSCWLCFDDSEFRVLLWFLIDLLSPSLWIGISRFVAQLGNRFANRSNITNTRADKSLGHISPPNQQISAPISSKILHCCSSSSGTLKLL</sequence>
<organism evidence="1 2">
    <name type="scientific">Smallanthus sonchifolius</name>
    <dbReference type="NCBI Taxonomy" id="185202"/>
    <lineage>
        <taxon>Eukaryota</taxon>
        <taxon>Viridiplantae</taxon>
        <taxon>Streptophyta</taxon>
        <taxon>Embryophyta</taxon>
        <taxon>Tracheophyta</taxon>
        <taxon>Spermatophyta</taxon>
        <taxon>Magnoliopsida</taxon>
        <taxon>eudicotyledons</taxon>
        <taxon>Gunneridae</taxon>
        <taxon>Pentapetalae</taxon>
        <taxon>asterids</taxon>
        <taxon>campanulids</taxon>
        <taxon>Asterales</taxon>
        <taxon>Asteraceae</taxon>
        <taxon>Asteroideae</taxon>
        <taxon>Heliantheae alliance</taxon>
        <taxon>Millerieae</taxon>
        <taxon>Smallanthus</taxon>
    </lineage>
</organism>
<protein>
    <submittedName>
        <fullName evidence="1">Uncharacterized protein</fullName>
    </submittedName>
</protein>
<proteinExistence type="predicted"/>
<reference evidence="2" key="1">
    <citation type="journal article" date="2022" name="Mol. Ecol. Resour.">
        <title>The genomes of chicory, endive, great burdock and yacon provide insights into Asteraceae palaeo-polyploidization history and plant inulin production.</title>
        <authorList>
            <person name="Fan W."/>
            <person name="Wang S."/>
            <person name="Wang H."/>
            <person name="Wang A."/>
            <person name="Jiang F."/>
            <person name="Liu H."/>
            <person name="Zhao H."/>
            <person name="Xu D."/>
            <person name="Zhang Y."/>
        </authorList>
    </citation>
    <scope>NUCLEOTIDE SEQUENCE [LARGE SCALE GENOMIC DNA]</scope>
    <source>
        <strain evidence="2">cv. Yunnan</strain>
    </source>
</reference>
<accession>A0ACB9ARI7</accession>
<keyword evidence="2" id="KW-1185">Reference proteome</keyword>
<dbReference type="Proteomes" id="UP001056120">
    <property type="component" value="Linkage Group LG24"/>
</dbReference>